<comment type="similarity">
    <text evidence="1">Belongs to the glycosyl hydrolases 36 family.</text>
</comment>
<evidence type="ECO:0000256" key="4">
    <source>
        <dbReference type="ARBA" id="ARBA00049426"/>
    </source>
</evidence>
<sequence>MVITGTPSIKDGCLVVRSNVVLTGVPENVVVSPASYGSAFIGVTSTSPSSRLVFSLGILGAFKFLSLFKFKIWWMTPRVGQSGSEIPMETQMLLLEAKEESALHDDISSQPTAENAFYILFLPVLDGLFRSSLQGTCENGLQICIESGDASVQTSQALEALFVSSGDNPFELIKKSIKILEKHKGTFCHVENKKIPSHLDWFGWCTWDAFYTKVHPQGIEEGLKSFNEGGCSPKFLVIDDGWQHTTNEFCKEGEPHIEGTQFATRLVDIKENGKFKSSGSGNGCTDLHEFIGVIKEKYGLKFVYTWHALAGYWGGLLPSSKTMRKYNPKIAYPIQSPGNIGNLRDIAMDSLEKYGVGIIDPKNIFEFYNDLHEYLSSCGVDGVKVDVQNLLETLGSGYGGGFASCKVMNSYLIVYTASSKKSAVARASEDFMPKEPTFQTLHIASVAFNSLLLGEIVVPDWDMFHSKHETAEFHGSARALGGCAVYVSDKPGNHDFKILKKLVLPDGSILRARYAGRPTRDCLFEDPVMDGQSLLKIWNLNKLCGVVGVFNCQGAGSWPLKQVSEDNPSSMSKYSSISGHVKPLDVEFIEEIAGENWNGEFALYAFNAGSLSVLTRNGNLEVSLTSLQCEIYTISPIGVFGDHGLRFAPIGLVDMYNSGGAVETVNCSVELSGCIIKIRGRGVGRFGVYSSCKPRYCKVSMKEEGFNYNAEDGLLTVNFQDSVSGGCYQVLENRAVKFQQKLNCLSWKFLSLQVLQLLLLEKHFYLLLLPVLDGNFRASLQGTIETSFSSLLKVVGDSLFKLIKGSIKILEMHKGTFRHSEIRKSDHCTADFHGAVRAIRWMCSIVSLLKIWNLNMFAGTIGSPPFFMSGCISLMDVDLLKEIVDESWKGDCAVYSFNSDGKSLLKIWNVNELMGIFSVFNCHRAGKWPPTPGTQYAPPLENGTVLFSGHVSPLDADLLDEIADQSWKGDCAIYTFTSVL</sequence>
<dbReference type="EC" id="2.4.1.82" evidence="2"/>
<dbReference type="EMBL" id="VOIH02000009">
    <property type="protein sequence ID" value="KAF3438660.1"/>
    <property type="molecule type" value="Genomic_DNA"/>
</dbReference>
<dbReference type="Gene3D" id="3.20.20.70">
    <property type="entry name" value="Aldolase class I"/>
    <property type="match status" value="1"/>
</dbReference>
<dbReference type="InterPro" id="IPR008811">
    <property type="entry name" value="Glycosyl_hydrolases_36"/>
</dbReference>
<evidence type="ECO:0000256" key="3">
    <source>
        <dbReference type="ARBA" id="ARBA00023277"/>
    </source>
</evidence>
<gene>
    <name evidence="5" type="ORF">FNV43_RR21424</name>
</gene>
<dbReference type="OrthoDB" id="4664297at2759"/>
<dbReference type="Pfam" id="PF05691">
    <property type="entry name" value="Raffinose_syn"/>
    <property type="match status" value="3"/>
</dbReference>
<evidence type="ECO:0000313" key="5">
    <source>
        <dbReference type="EMBL" id="KAF3438660.1"/>
    </source>
</evidence>
<dbReference type="InterPro" id="IPR013785">
    <property type="entry name" value="Aldolase_TIM"/>
</dbReference>
<dbReference type="GO" id="GO:0047274">
    <property type="term" value="F:galactinol-sucrose galactosyltransferase activity"/>
    <property type="evidence" value="ECO:0007669"/>
    <property type="project" value="UniProtKB-EC"/>
</dbReference>
<comment type="catalytic activity">
    <reaction evidence="4">
        <text>alpha-D-galactosyl-(1-&gt;3)-1D-myo-inositol + sucrose = raffinose + myo-inositol</text>
        <dbReference type="Rhea" id="RHEA:20161"/>
        <dbReference type="ChEBI" id="CHEBI:16634"/>
        <dbReference type="ChEBI" id="CHEBI:17268"/>
        <dbReference type="ChEBI" id="CHEBI:17505"/>
        <dbReference type="ChEBI" id="CHEBI:17992"/>
        <dbReference type="EC" id="2.4.1.82"/>
    </reaction>
</comment>
<evidence type="ECO:0000313" key="6">
    <source>
        <dbReference type="Proteomes" id="UP000796880"/>
    </source>
</evidence>
<keyword evidence="3" id="KW-0119">Carbohydrate metabolism</keyword>
<dbReference type="Proteomes" id="UP000796880">
    <property type="component" value="Unassembled WGS sequence"/>
</dbReference>
<keyword evidence="6" id="KW-1185">Reference proteome</keyword>
<reference evidence="5" key="1">
    <citation type="submission" date="2020-03" db="EMBL/GenBank/DDBJ databases">
        <title>A high-quality chromosome-level genome assembly of a woody plant with both climbing and erect habits, Rhamnella rubrinervis.</title>
        <authorList>
            <person name="Lu Z."/>
            <person name="Yang Y."/>
            <person name="Zhu X."/>
            <person name="Sun Y."/>
        </authorList>
    </citation>
    <scope>NUCLEOTIDE SEQUENCE</scope>
    <source>
        <strain evidence="5">BYM</strain>
        <tissue evidence="5">Leaf</tissue>
    </source>
</reference>
<accession>A0A8K0E3B0</accession>
<evidence type="ECO:0000256" key="2">
    <source>
        <dbReference type="ARBA" id="ARBA00012708"/>
    </source>
</evidence>
<proteinExistence type="inferred from homology"/>
<dbReference type="AlphaFoldDB" id="A0A8K0E3B0"/>
<dbReference type="PANTHER" id="PTHR31268">
    <property type="match status" value="1"/>
</dbReference>
<dbReference type="InterPro" id="IPR017853">
    <property type="entry name" value="GH"/>
</dbReference>
<comment type="caution">
    <text evidence="5">The sequence shown here is derived from an EMBL/GenBank/DDBJ whole genome shotgun (WGS) entry which is preliminary data.</text>
</comment>
<organism evidence="5 6">
    <name type="scientific">Rhamnella rubrinervis</name>
    <dbReference type="NCBI Taxonomy" id="2594499"/>
    <lineage>
        <taxon>Eukaryota</taxon>
        <taxon>Viridiplantae</taxon>
        <taxon>Streptophyta</taxon>
        <taxon>Embryophyta</taxon>
        <taxon>Tracheophyta</taxon>
        <taxon>Spermatophyta</taxon>
        <taxon>Magnoliopsida</taxon>
        <taxon>eudicotyledons</taxon>
        <taxon>Gunneridae</taxon>
        <taxon>Pentapetalae</taxon>
        <taxon>rosids</taxon>
        <taxon>fabids</taxon>
        <taxon>Rosales</taxon>
        <taxon>Rhamnaceae</taxon>
        <taxon>rhamnoid group</taxon>
        <taxon>Rhamneae</taxon>
        <taxon>Rhamnella</taxon>
    </lineage>
</organism>
<protein>
    <recommendedName>
        <fullName evidence="2">galactinol--sucrose galactosyltransferase</fullName>
        <ecNumber evidence="2">2.4.1.82</ecNumber>
    </recommendedName>
</protein>
<name>A0A8K0E3B0_9ROSA</name>
<dbReference type="SUPFAM" id="SSF51445">
    <property type="entry name" value="(Trans)glycosidases"/>
    <property type="match status" value="1"/>
</dbReference>
<evidence type="ECO:0000256" key="1">
    <source>
        <dbReference type="ARBA" id="ARBA00007240"/>
    </source>
</evidence>
<dbReference type="PANTHER" id="PTHR31268:SF10">
    <property type="entry name" value="GALACTINOL--SUCROSE GALACTOSYLTRANSFERASE"/>
    <property type="match status" value="1"/>
</dbReference>